<dbReference type="WBParaSite" id="NBR_0001309701-mRNA-1">
    <property type="protein sequence ID" value="NBR_0001309701-mRNA-1"/>
    <property type="gene ID" value="NBR_0001309701"/>
</dbReference>
<dbReference type="AlphaFoldDB" id="A0A0N4Y9T0"/>
<proteinExistence type="predicted"/>
<protein>
    <submittedName>
        <fullName evidence="1">Fes1 domain-containing protein</fullName>
    </submittedName>
</protein>
<dbReference type="InterPro" id="IPR016024">
    <property type="entry name" value="ARM-type_fold"/>
</dbReference>
<organism evidence="1">
    <name type="scientific">Nippostrongylus brasiliensis</name>
    <name type="common">Rat hookworm</name>
    <dbReference type="NCBI Taxonomy" id="27835"/>
    <lineage>
        <taxon>Eukaryota</taxon>
        <taxon>Metazoa</taxon>
        <taxon>Ecdysozoa</taxon>
        <taxon>Nematoda</taxon>
        <taxon>Chromadorea</taxon>
        <taxon>Rhabditida</taxon>
        <taxon>Rhabditina</taxon>
        <taxon>Rhabditomorpha</taxon>
        <taxon>Strongyloidea</taxon>
        <taxon>Heligmosomidae</taxon>
        <taxon>Nippostrongylus</taxon>
    </lineage>
</organism>
<name>A0A0N4Y9T0_NIPBR</name>
<evidence type="ECO:0000313" key="1">
    <source>
        <dbReference type="WBParaSite" id="NBR_0001309701-mRNA-1"/>
    </source>
</evidence>
<dbReference type="SUPFAM" id="SSF48371">
    <property type="entry name" value="ARM repeat"/>
    <property type="match status" value="1"/>
</dbReference>
<accession>A0A0N4Y9T0</accession>
<reference evidence="1" key="1">
    <citation type="submission" date="2017-02" db="UniProtKB">
        <authorList>
            <consortium name="WormBaseParasite"/>
        </authorList>
    </citation>
    <scope>IDENTIFICATION</scope>
</reference>
<sequence>LCQFSLRRRLVSISEAEIGDALELLLETFHEEGGFQEIVDCITAWQDLVDSEDSALRPLLDCLDEDDVELLQPSIAVVNALIRHAPDEARAFRIKNELTGSSSSTALFS</sequence>